<evidence type="ECO:0000256" key="3">
    <source>
        <dbReference type="ARBA" id="ARBA00022692"/>
    </source>
</evidence>
<dbReference type="EMBL" id="BABT02000004">
    <property type="protein sequence ID" value="GAA93446.1"/>
    <property type="molecule type" value="Genomic_DNA"/>
</dbReference>
<evidence type="ECO:0000256" key="8">
    <source>
        <dbReference type="ARBA" id="ARBA00046280"/>
    </source>
</evidence>
<gene>
    <name evidence="12" type="primary">Mo00087</name>
    <name evidence="12" type="ORF">E5Q_00087</name>
</gene>
<keyword evidence="5 10" id="KW-1133">Transmembrane helix</keyword>
<evidence type="ECO:0000256" key="6">
    <source>
        <dbReference type="ARBA" id="ARBA00023034"/>
    </source>
</evidence>
<dbReference type="FunCoup" id="G7DS86">
    <property type="interactions" value="203"/>
</dbReference>
<feature type="domain" description="T-SNARE coiled-coil homology" evidence="11">
    <location>
        <begin position="77"/>
        <end position="139"/>
    </location>
</feature>
<reference evidence="12 13" key="1">
    <citation type="journal article" date="2011" name="J. Gen. Appl. Microbiol.">
        <title>Draft genome sequencing of the enigmatic basidiomycete Mixia osmundae.</title>
        <authorList>
            <person name="Nishida H."/>
            <person name="Nagatsuka Y."/>
            <person name="Sugiyama J."/>
        </authorList>
    </citation>
    <scope>NUCLEOTIDE SEQUENCE [LARGE SCALE GENOMIC DNA]</scope>
    <source>
        <strain evidence="13">CBS 9802 / IAM 14324 / JCM 22182 / KY 12970</strain>
    </source>
</reference>
<keyword evidence="4" id="KW-0653">Protein transport</keyword>
<evidence type="ECO:0000256" key="7">
    <source>
        <dbReference type="ARBA" id="ARBA00023136"/>
    </source>
</evidence>
<evidence type="ECO:0000256" key="2">
    <source>
        <dbReference type="ARBA" id="ARBA00022448"/>
    </source>
</evidence>
<dbReference type="InParanoid" id="G7DS86"/>
<evidence type="ECO:0000256" key="4">
    <source>
        <dbReference type="ARBA" id="ARBA00022927"/>
    </source>
</evidence>
<evidence type="ECO:0000256" key="10">
    <source>
        <dbReference type="SAM" id="Phobius"/>
    </source>
</evidence>
<keyword evidence="2" id="KW-0813">Transport</keyword>
<dbReference type="CDD" id="cd15853">
    <property type="entry name" value="SNARE_Bet1"/>
    <property type="match status" value="1"/>
</dbReference>
<dbReference type="SUPFAM" id="SSF58038">
    <property type="entry name" value="SNARE fusion complex"/>
    <property type="match status" value="1"/>
</dbReference>
<feature type="region of interest" description="Disordered" evidence="9">
    <location>
        <begin position="59"/>
        <end position="83"/>
    </location>
</feature>
<dbReference type="SMART" id="SM00397">
    <property type="entry name" value="t_SNARE"/>
    <property type="match status" value="1"/>
</dbReference>
<dbReference type="InterPro" id="IPR000727">
    <property type="entry name" value="T_SNARE_dom"/>
</dbReference>
<evidence type="ECO:0000259" key="11">
    <source>
        <dbReference type="PROSITE" id="PS50192"/>
    </source>
</evidence>
<feature type="transmembrane region" description="Helical" evidence="10">
    <location>
        <begin position="147"/>
        <end position="166"/>
    </location>
</feature>
<comment type="subcellular location">
    <subcellularLocation>
        <location evidence="8">Endomembrane system</location>
        <topology evidence="8">Single-pass type IV membrane protein</topology>
    </subcellularLocation>
    <subcellularLocation>
        <location evidence="1">Golgi apparatus membrane</location>
    </subcellularLocation>
</comment>
<proteinExistence type="predicted"/>
<dbReference type="STRING" id="764103.G7DS86"/>
<dbReference type="PROSITE" id="PS50192">
    <property type="entry name" value="T_SNARE"/>
    <property type="match status" value="1"/>
</dbReference>
<organism evidence="12 13">
    <name type="scientific">Mixia osmundae (strain CBS 9802 / IAM 14324 / JCM 22182 / KY 12970)</name>
    <dbReference type="NCBI Taxonomy" id="764103"/>
    <lineage>
        <taxon>Eukaryota</taxon>
        <taxon>Fungi</taxon>
        <taxon>Dikarya</taxon>
        <taxon>Basidiomycota</taxon>
        <taxon>Pucciniomycotina</taxon>
        <taxon>Mixiomycetes</taxon>
        <taxon>Mixiales</taxon>
        <taxon>Mixiaceae</taxon>
        <taxon>Mixia</taxon>
    </lineage>
</organism>
<feature type="compositionally biased region" description="Polar residues" evidence="9">
    <location>
        <begin position="61"/>
        <end position="74"/>
    </location>
</feature>
<evidence type="ECO:0000256" key="9">
    <source>
        <dbReference type="SAM" id="MobiDB-lite"/>
    </source>
</evidence>
<dbReference type="OMA" id="TIFFQLN"/>
<keyword evidence="3 10" id="KW-0812">Transmembrane</keyword>
<name>G7DS86_MIXOS</name>
<dbReference type="OrthoDB" id="261831at2759"/>
<dbReference type="PANTHER" id="PTHR12791">
    <property type="entry name" value="GOLGI SNARE BET1-RELATED"/>
    <property type="match status" value="1"/>
</dbReference>
<dbReference type="InterPro" id="IPR039899">
    <property type="entry name" value="BET1_SNARE"/>
</dbReference>
<keyword evidence="13" id="KW-1185">Reference proteome</keyword>
<dbReference type="HOGENOM" id="CLU_086133_1_2_1"/>
<dbReference type="GO" id="GO:0015031">
    <property type="term" value="P:protein transport"/>
    <property type="evidence" value="ECO:0007669"/>
    <property type="project" value="UniProtKB-KW"/>
</dbReference>
<comment type="caution">
    <text evidence="12">The sequence shown here is derived from an EMBL/GenBank/DDBJ whole genome shotgun (WGS) entry which is preliminary data.</text>
</comment>
<evidence type="ECO:0000256" key="5">
    <source>
        <dbReference type="ARBA" id="ARBA00022989"/>
    </source>
</evidence>
<dbReference type="eggNOG" id="KOG3385">
    <property type="taxonomic scope" value="Eukaryota"/>
</dbReference>
<evidence type="ECO:0000313" key="13">
    <source>
        <dbReference type="Proteomes" id="UP000009131"/>
    </source>
</evidence>
<sequence>MQRYAGTASSLSHRPGAVVNAEARRELLGGYTDDYQAARSKTASPNPYAYAASTGPGFAGSNGSAQESSYASNRTADDLEGQNDEHLEGLSAKVKMLKDITVGIGNEVRDSTKMLSGMNDTFGETSGFLQGTVKRMGNMASKQGGRWFYWLLFLIVVFWLFVLRWLHVI</sequence>
<evidence type="ECO:0000313" key="12">
    <source>
        <dbReference type="EMBL" id="GAA93446.1"/>
    </source>
</evidence>
<dbReference type="Proteomes" id="UP000009131">
    <property type="component" value="Unassembled WGS sequence"/>
</dbReference>
<dbReference type="RefSeq" id="XP_014566089.1">
    <property type="nucleotide sequence ID" value="XM_014710603.1"/>
</dbReference>
<accession>G7DS86</accession>
<dbReference type="Gene3D" id="1.20.5.110">
    <property type="match status" value="1"/>
</dbReference>
<dbReference type="FunFam" id="1.20.5.110:FF:000057">
    <property type="entry name" value="SNARE complex subunit (Bet1), putative"/>
    <property type="match status" value="1"/>
</dbReference>
<dbReference type="GO" id="GO:0000139">
    <property type="term" value="C:Golgi membrane"/>
    <property type="evidence" value="ECO:0007669"/>
    <property type="project" value="UniProtKB-SubCell"/>
</dbReference>
<reference evidence="12 13" key="2">
    <citation type="journal article" date="2012" name="Open Biol.">
        <title>Characteristics of nucleosomes and linker DNA regions on the genome of the basidiomycete Mixia osmundae revealed by mono- and dinucleosome mapping.</title>
        <authorList>
            <person name="Nishida H."/>
            <person name="Kondo S."/>
            <person name="Matsumoto T."/>
            <person name="Suzuki Y."/>
            <person name="Yoshikawa H."/>
            <person name="Taylor T.D."/>
            <person name="Sugiyama J."/>
        </authorList>
    </citation>
    <scope>NUCLEOTIDE SEQUENCE [LARGE SCALE GENOMIC DNA]</scope>
    <source>
        <strain evidence="13">CBS 9802 / IAM 14324 / JCM 22182 / KY 12970</strain>
    </source>
</reference>
<dbReference type="AlphaFoldDB" id="G7DS86"/>
<evidence type="ECO:0000256" key="1">
    <source>
        <dbReference type="ARBA" id="ARBA00004394"/>
    </source>
</evidence>
<keyword evidence="7 10" id="KW-0472">Membrane</keyword>
<protein>
    <recommendedName>
        <fullName evidence="11">t-SNARE coiled-coil homology domain-containing protein</fullName>
    </recommendedName>
</protein>
<keyword evidence="6" id="KW-0333">Golgi apparatus</keyword>